<dbReference type="EMBL" id="MFQH01000024">
    <property type="protein sequence ID" value="OGH77435.1"/>
    <property type="molecule type" value="Genomic_DNA"/>
</dbReference>
<dbReference type="SUPFAM" id="SSF103481">
    <property type="entry name" value="Multidrug resistance efflux transporter EmrE"/>
    <property type="match status" value="1"/>
</dbReference>
<keyword evidence="1" id="KW-0472">Membrane</keyword>
<dbReference type="InterPro" id="IPR000620">
    <property type="entry name" value="EamA_dom"/>
</dbReference>
<evidence type="ECO:0000259" key="2">
    <source>
        <dbReference type="Pfam" id="PF00892"/>
    </source>
</evidence>
<feature type="transmembrane region" description="Helical" evidence="1">
    <location>
        <begin position="6"/>
        <end position="24"/>
    </location>
</feature>
<dbReference type="Gene3D" id="1.10.3730.20">
    <property type="match status" value="1"/>
</dbReference>
<feature type="domain" description="EamA" evidence="2">
    <location>
        <begin position="1"/>
        <end position="133"/>
    </location>
</feature>
<evidence type="ECO:0000256" key="1">
    <source>
        <dbReference type="SAM" id="Phobius"/>
    </source>
</evidence>
<dbReference type="Pfam" id="PF00892">
    <property type="entry name" value="EamA"/>
    <property type="match status" value="1"/>
</dbReference>
<dbReference type="AlphaFoldDB" id="A0A1F6N0F0"/>
<feature type="transmembrane region" description="Helical" evidence="1">
    <location>
        <begin position="93"/>
        <end position="110"/>
    </location>
</feature>
<feature type="transmembrane region" description="Helical" evidence="1">
    <location>
        <begin position="36"/>
        <end position="54"/>
    </location>
</feature>
<organism evidence="3 4">
    <name type="scientific">Candidatus Magasanikbacteria bacterium RIFCSPLOWO2_01_FULL_40_15</name>
    <dbReference type="NCBI Taxonomy" id="1798686"/>
    <lineage>
        <taxon>Bacteria</taxon>
        <taxon>Candidatus Magasanikiibacteriota</taxon>
    </lineage>
</organism>
<dbReference type="Proteomes" id="UP000177040">
    <property type="component" value="Unassembled WGS sequence"/>
</dbReference>
<feature type="transmembrane region" description="Helical" evidence="1">
    <location>
        <begin position="174"/>
        <end position="198"/>
    </location>
</feature>
<feature type="transmembrane region" description="Helical" evidence="1">
    <location>
        <begin position="282"/>
        <end position="299"/>
    </location>
</feature>
<name>A0A1F6N0F0_9BACT</name>
<dbReference type="InterPro" id="IPR037185">
    <property type="entry name" value="EmrE-like"/>
</dbReference>
<reference evidence="3 4" key="1">
    <citation type="journal article" date="2016" name="Nat. Commun.">
        <title>Thousands of microbial genomes shed light on interconnected biogeochemical processes in an aquifer system.</title>
        <authorList>
            <person name="Anantharaman K."/>
            <person name="Brown C.T."/>
            <person name="Hug L.A."/>
            <person name="Sharon I."/>
            <person name="Castelle C.J."/>
            <person name="Probst A.J."/>
            <person name="Thomas B.C."/>
            <person name="Singh A."/>
            <person name="Wilkins M.J."/>
            <person name="Karaoz U."/>
            <person name="Brodie E.L."/>
            <person name="Williams K.H."/>
            <person name="Hubbard S.S."/>
            <person name="Banfield J.F."/>
        </authorList>
    </citation>
    <scope>NUCLEOTIDE SEQUENCE [LARGE SCALE GENOMIC DNA]</scope>
</reference>
<dbReference type="GO" id="GO:0016020">
    <property type="term" value="C:membrane"/>
    <property type="evidence" value="ECO:0007669"/>
    <property type="project" value="InterPro"/>
</dbReference>
<feature type="transmembrane region" description="Helical" evidence="1">
    <location>
        <begin position="218"/>
        <end position="238"/>
    </location>
</feature>
<protein>
    <recommendedName>
        <fullName evidence="2">EamA domain-containing protein</fullName>
    </recommendedName>
</protein>
<feature type="transmembrane region" description="Helical" evidence="1">
    <location>
        <begin position="60"/>
        <end position="81"/>
    </location>
</feature>
<comment type="caution">
    <text evidence="3">The sequence shown here is derived from an EMBL/GenBank/DDBJ whole genome shotgun (WGS) entry which is preliminary data.</text>
</comment>
<keyword evidence="1" id="KW-1133">Transmembrane helix</keyword>
<sequence>MWILIALIGYALFAVVFILDKRILTNEKQSPIVYTFYSTVFLLLVGLAWFFIPFSFDPKFWLVSLISGFTFIVGLYTMFVAVSKSEASHIDPFIGAMITVTTFFLARFFLNEALTIRQMAGIGLLIVASVFLSFKKTPQNKTHWRWYAIGIVAGIFFGISNVSAKYLYDTFSFIPGLIGSRFAAGLGGLVLLLLPSVWKTFLPSAKKSAKVSTTKQPLGLVALDKVCGLIAILLLQWATALGSVTAVNALAGWQYALMFVIILVLSHRRSNFLREYLTKREIIVETAALVLVIIGLVLII</sequence>
<keyword evidence="1" id="KW-0812">Transmembrane</keyword>
<gene>
    <name evidence="3" type="ORF">A2983_01895</name>
</gene>
<evidence type="ECO:0000313" key="4">
    <source>
        <dbReference type="Proteomes" id="UP000177040"/>
    </source>
</evidence>
<feature type="transmembrane region" description="Helical" evidence="1">
    <location>
        <begin position="146"/>
        <end position="168"/>
    </location>
</feature>
<proteinExistence type="predicted"/>
<feature type="transmembrane region" description="Helical" evidence="1">
    <location>
        <begin position="244"/>
        <end position="266"/>
    </location>
</feature>
<evidence type="ECO:0000313" key="3">
    <source>
        <dbReference type="EMBL" id="OGH77435.1"/>
    </source>
</evidence>
<accession>A0A1F6N0F0</accession>